<dbReference type="InterPro" id="IPR000261">
    <property type="entry name" value="EH_dom"/>
</dbReference>
<dbReference type="VEuPathDB" id="FungiDB:RhiirFUN_014496"/>
<evidence type="ECO:0000313" key="3">
    <source>
        <dbReference type="Proteomes" id="UP000232688"/>
    </source>
</evidence>
<organism evidence="2 3">
    <name type="scientific">Rhizophagus irregularis</name>
    <dbReference type="NCBI Taxonomy" id="588596"/>
    <lineage>
        <taxon>Eukaryota</taxon>
        <taxon>Fungi</taxon>
        <taxon>Fungi incertae sedis</taxon>
        <taxon>Mucoromycota</taxon>
        <taxon>Glomeromycotina</taxon>
        <taxon>Glomeromycetes</taxon>
        <taxon>Glomerales</taxon>
        <taxon>Glomeraceae</taxon>
        <taxon>Rhizophagus</taxon>
    </lineage>
</organism>
<accession>A0A2N0S5G6</accession>
<gene>
    <name evidence="2" type="ORF">RhiirA1_454329</name>
</gene>
<reference evidence="2 3" key="1">
    <citation type="submission" date="2017-10" db="EMBL/GenBank/DDBJ databases">
        <title>Extensive intraspecific genome diversity in a model arbuscular mycorrhizal fungus.</title>
        <authorList>
            <person name="Chen E.C.H."/>
            <person name="Morin E."/>
            <person name="Baudet D."/>
            <person name="Noel J."/>
            <person name="Ndikumana S."/>
            <person name="Charron P."/>
            <person name="St-Onge C."/>
            <person name="Giorgi J."/>
            <person name="Grigoriev I.V."/>
            <person name="Roux C."/>
            <person name="Martin F.M."/>
            <person name="Corradi N."/>
        </authorList>
    </citation>
    <scope>NUCLEOTIDE SEQUENCE [LARGE SCALE GENOMIC DNA]</scope>
    <source>
        <strain evidence="2 3">A1</strain>
    </source>
</reference>
<comment type="caution">
    <text evidence="2">The sequence shown here is derived from an EMBL/GenBank/DDBJ whole genome shotgun (WGS) entry which is preliminary data.</text>
</comment>
<feature type="domain" description="EH" evidence="1">
    <location>
        <begin position="76"/>
        <end position="157"/>
    </location>
</feature>
<evidence type="ECO:0000259" key="1">
    <source>
        <dbReference type="PROSITE" id="PS50031"/>
    </source>
</evidence>
<name>A0A2N0S5G6_9GLOM</name>
<proteinExistence type="predicted"/>
<dbReference type="PROSITE" id="PS50031">
    <property type="entry name" value="EH"/>
    <property type="match status" value="1"/>
</dbReference>
<dbReference type="VEuPathDB" id="FungiDB:RhiirA1_454329"/>
<dbReference type="EMBL" id="LLXH01000201">
    <property type="protein sequence ID" value="PKC70804.1"/>
    <property type="molecule type" value="Genomic_DNA"/>
</dbReference>
<dbReference type="Proteomes" id="UP000232688">
    <property type="component" value="Unassembled WGS sequence"/>
</dbReference>
<dbReference type="VEuPathDB" id="FungiDB:RhiirFUN_015073"/>
<evidence type="ECO:0000313" key="2">
    <source>
        <dbReference type="EMBL" id="PKC70804.1"/>
    </source>
</evidence>
<reference evidence="2 3" key="2">
    <citation type="submission" date="2017-10" db="EMBL/GenBank/DDBJ databases">
        <title>Genome analyses suggest a sexual origin of heterokaryosis in a supposedly ancient asexual fungus.</title>
        <authorList>
            <person name="Corradi N."/>
            <person name="Sedzielewska K."/>
            <person name="Noel J."/>
            <person name="Charron P."/>
            <person name="Farinelli L."/>
            <person name="Marton T."/>
            <person name="Kruger M."/>
            <person name="Pelin A."/>
            <person name="Brachmann A."/>
            <person name="Corradi N."/>
        </authorList>
    </citation>
    <scope>NUCLEOTIDE SEQUENCE [LARGE SCALE GENOMIC DNA]</scope>
    <source>
        <strain evidence="2 3">A1</strain>
    </source>
</reference>
<sequence>MFANMIELNNEELNCKQENPHKLSDGFIEDQFDAHFITLQAMIEEIGQEEVLEIWKVVDIRNETNLQEKVIFNNKEGIHDDETMNNNTLPVRKPVTIPITVPVLKKAVHKRNLYGRVWGLARTVTLLAVEQEDDEITLILLDYIRRKSNRNMPERLPIIINERSTIDEVSDNPQEIQRNYNDTNSRIENRSQIEEDETEKDREIIDTNLQNMKI</sequence>
<dbReference type="AlphaFoldDB" id="A0A2N0S5G6"/>
<protein>
    <recommendedName>
        <fullName evidence="1">EH domain-containing protein</fullName>
    </recommendedName>
</protein>